<evidence type="ECO:0000259" key="1">
    <source>
        <dbReference type="Pfam" id="PF11380"/>
    </source>
</evidence>
<feature type="domain" description="Stealth protein CR2 conserved region 2" evidence="1">
    <location>
        <begin position="16"/>
        <end position="124"/>
    </location>
</feature>
<evidence type="ECO:0000313" key="4">
    <source>
        <dbReference type="Proteomes" id="UP000663856"/>
    </source>
</evidence>
<protein>
    <recommendedName>
        <fullName evidence="5">Glycosyltransferase</fullName>
    </recommendedName>
</protein>
<reference evidence="3" key="1">
    <citation type="submission" date="2021-02" db="EMBL/GenBank/DDBJ databases">
        <authorList>
            <person name="Nowell W R."/>
        </authorList>
    </citation>
    <scope>NUCLEOTIDE SEQUENCE</scope>
</reference>
<dbReference type="InterPro" id="IPR031356">
    <property type="entry name" value="Stealth_CR4"/>
</dbReference>
<dbReference type="Pfam" id="PF11380">
    <property type="entry name" value="Stealth_CR2"/>
    <property type="match status" value="1"/>
</dbReference>
<evidence type="ECO:0000259" key="2">
    <source>
        <dbReference type="Pfam" id="PF17103"/>
    </source>
</evidence>
<organism evidence="3 4">
    <name type="scientific">Rotaria magnacalcarata</name>
    <dbReference type="NCBI Taxonomy" id="392030"/>
    <lineage>
        <taxon>Eukaryota</taxon>
        <taxon>Metazoa</taxon>
        <taxon>Spiralia</taxon>
        <taxon>Gnathifera</taxon>
        <taxon>Rotifera</taxon>
        <taxon>Eurotatoria</taxon>
        <taxon>Bdelloidea</taxon>
        <taxon>Philodinida</taxon>
        <taxon>Philodinidae</taxon>
        <taxon>Rotaria</taxon>
    </lineage>
</organism>
<dbReference type="EMBL" id="CAJNRF010017725">
    <property type="protein sequence ID" value="CAF2237836.1"/>
    <property type="molecule type" value="Genomic_DNA"/>
</dbReference>
<proteinExistence type="predicted"/>
<gene>
    <name evidence="3" type="ORF">WKI299_LOCUS36354</name>
</gene>
<dbReference type="Pfam" id="PF17103">
    <property type="entry name" value="Stealth_CR4"/>
    <property type="match status" value="1"/>
</dbReference>
<sequence length="298" mass="34977">MTMAGIRAFSSISINRFRDLKQLKYLLRSIEENGKDWARRIFLVTNNQVPNYVNINHPRIRIVSHQQLFEYAKVKPPKYQLFNSITIQSMIHTIPTLSSPFYLFDDDIVIRRSLPTTVIMSENKSVIYLNADKYLMRARPQSLYDAHLQSAIDMVLKSNRLVPLLGANGRYSIGSHGPLLLYREIGMKIWDEFGPEMNLLISHPFRMPTDPSIQTLYIYMGYSNYYTFATNRNMLRFEMLSSYNPIVTRRTLQKAFEDKSIYFVCINDNLPHFDEKQQTHVNEVYETVFPKRSSFDNN</sequence>
<accession>A0A816ZXE8</accession>
<feature type="domain" description="Stealth protein CR4 conserved region 4" evidence="2">
    <location>
        <begin position="263"/>
        <end position="295"/>
    </location>
</feature>
<dbReference type="PANTHER" id="PTHR47452:SF2">
    <property type="entry name" value="GLYCOSYLTRANSFERASE"/>
    <property type="match status" value="1"/>
</dbReference>
<dbReference type="AlphaFoldDB" id="A0A816ZXE8"/>
<evidence type="ECO:0008006" key="5">
    <source>
        <dbReference type="Google" id="ProtNLM"/>
    </source>
</evidence>
<dbReference type="GO" id="GO:0016772">
    <property type="term" value="F:transferase activity, transferring phosphorus-containing groups"/>
    <property type="evidence" value="ECO:0007669"/>
    <property type="project" value="InterPro"/>
</dbReference>
<dbReference type="Proteomes" id="UP000663856">
    <property type="component" value="Unassembled WGS sequence"/>
</dbReference>
<dbReference type="InterPro" id="IPR053362">
    <property type="entry name" value="RPS_phosphotransferase_WefF"/>
</dbReference>
<evidence type="ECO:0000313" key="3">
    <source>
        <dbReference type="EMBL" id="CAF2237836.1"/>
    </source>
</evidence>
<dbReference type="InterPro" id="IPR021520">
    <property type="entry name" value="Stealth_CR2"/>
</dbReference>
<comment type="caution">
    <text evidence="3">The sequence shown here is derived from an EMBL/GenBank/DDBJ whole genome shotgun (WGS) entry which is preliminary data.</text>
</comment>
<name>A0A816ZXE8_9BILA</name>
<dbReference type="PANTHER" id="PTHR47452">
    <property type="entry name" value="PUTATIVE-RELATED"/>
    <property type="match status" value="1"/>
</dbReference>